<keyword evidence="7" id="KW-1185">Reference proteome</keyword>
<evidence type="ECO:0000256" key="2">
    <source>
        <dbReference type="ARBA" id="ARBA00022475"/>
    </source>
</evidence>
<name>A0A9N9RC57_9NEOP</name>
<protein>
    <submittedName>
        <fullName evidence="6">Uncharacterized protein</fullName>
    </submittedName>
</protein>
<keyword evidence="4" id="KW-1133">Transmembrane helix</keyword>
<keyword evidence="5" id="KW-0472">Membrane</keyword>
<dbReference type="GO" id="GO:0050909">
    <property type="term" value="P:sensory perception of taste"/>
    <property type="evidence" value="ECO:0007669"/>
    <property type="project" value="InterPro"/>
</dbReference>
<reference evidence="6" key="1">
    <citation type="submission" date="2021-12" db="EMBL/GenBank/DDBJ databases">
        <authorList>
            <person name="King R."/>
        </authorList>
    </citation>
    <scope>NUCLEOTIDE SEQUENCE</scope>
</reference>
<gene>
    <name evidence="6" type="ORF">DIATSA_LOCUS11017</name>
</gene>
<sequence length="104" mass="12308">MDLSFVFKIVNGTSNFLMLILPTVSAGLLKSEAEKLQENIQNRILKERGREQESELQQFAEYVAARPMRFRFLRFVDLDWTMALQLLDLCIYYQIIITQFTHLF</sequence>
<reference evidence="6" key="2">
    <citation type="submission" date="2022-10" db="EMBL/GenBank/DDBJ databases">
        <authorList>
            <consortium name="ENA_rothamsted_submissions"/>
            <consortium name="culmorum"/>
            <person name="King R."/>
        </authorList>
    </citation>
    <scope>NUCLEOTIDE SEQUENCE</scope>
</reference>
<organism evidence="6 7">
    <name type="scientific">Diatraea saccharalis</name>
    <name type="common">sugarcane borer</name>
    <dbReference type="NCBI Taxonomy" id="40085"/>
    <lineage>
        <taxon>Eukaryota</taxon>
        <taxon>Metazoa</taxon>
        <taxon>Ecdysozoa</taxon>
        <taxon>Arthropoda</taxon>
        <taxon>Hexapoda</taxon>
        <taxon>Insecta</taxon>
        <taxon>Pterygota</taxon>
        <taxon>Neoptera</taxon>
        <taxon>Endopterygota</taxon>
        <taxon>Lepidoptera</taxon>
        <taxon>Glossata</taxon>
        <taxon>Ditrysia</taxon>
        <taxon>Pyraloidea</taxon>
        <taxon>Crambidae</taxon>
        <taxon>Crambinae</taxon>
        <taxon>Diatraea</taxon>
    </lineage>
</organism>
<dbReference type="GO" id="GO:0005886">
    <property type="term" value="C:plasma membrane"/>
    <property type="evidence" value="ECO:0007669"/>
    <property type="project" value="UniProtKB-SubCell"/>
</dbReference>
<accession>A0A9N9RC57</accession>
<keyword evidence="3" id="KW-0812">Transmembrane</keyword>
<proteinExistence type="predicted"/>
<evidence type="ECO:0000256" key="3">
    <source>
        <dbReference type="ARBA" id="ARBA00022692"/>
    </source>
</evidence>
<dbReference type="OrthoDB" id="7477935at2759"/>
<evidence type="ECO:0000256" key="4">
    <source>
        <dbReference type="ARBA" id="ARBA00022989"/>
    </source>
</evidence>
<evidence type="ECO:0000313" key="7">
    <source>
        <dbReference type="Proteomes" id="UP001153714"/>
    </source>
</evidence>
<comment type="subcellular location">
    <subcellularLocation>
        <location evidence="1">Cell membrane</location>
        <topology evidence="1">Multi-pass membrane protein</topology>
    </subcellularLocation>
</comment>
<keyword evidence="2" id="KW-1003">Cell membrane</keyword>
<dbReference type="Pfam" id="PF08395">
    <property type="entry name" value="7tm_7"/>
    <property type="match status" value="1"/>
</dbReference>
<evidence type="ECO:0000256" key="5">
    <source>
        <dbReference type="ARBA" id="ARBA00023136"/>
    </source>
</evidence>
<dbReference type="Proteomes" id="UP001153714">
    <property type="component" value="Chromosome 5"/>
</dbReference>
<evidence type="ECO:0000256" key="1">
    <source>
        <dbReference type="ARBA" id="ARBA00004651"/>
    </source>
</evidence>
<dbReference type="InterPro" id="IPR013604">
    <property type="entry name" value="7TM_chemorcpt"/>
</dbReference>
<dbReference type="AlphaFoldDB" id="A0A9N9RC57"/>
<evidence type="ECO:0000313" key="6">
    <source>
        <dbReference type="EMBL" id="CAG9793593.1"/>
    </source>
</evidence>
<dbReference type="EMBL" id="OU893336">
    <property type="protein sequence ID" value="CAG9793593.1"/>
    <property type="molecule type" value="Genomic_DNA"/>
</dbReference>